<evidence type="ECO:0000256" key="1">
    <source>
        <dbReference type="SAM" id="MobiDB-lite"/>
    </source>
</evidence>
<feature type="compositionally biased region" description="Polar residues" evidence="1">
    <location>
        <begin position="129"/>
        <end position="144"/>
    </location>
</feature>
<keyword evidence="4" id="KW-1185">Reference proteome</keyword>
<accession>A0AA39JCH9</accession>
<evidence type="ECO:0000313" key="4">
    <source>
        <dbReference type="Proteomes" id="UP001175226"/>
    </source>
</evidence>
<sequence length="337" mass="37089">MLSTMALPTISLTEVNISLPYPILRKRQSVSTITADTITRPVPVKYSARSIFSARRPSEHPGAPTPVNTASLSFVNLRSKYQTASIITTDTISRPVILVKRSAQSIFKAKERRNRSQRPVELTEDNMVSPPSVTHRSKSQSATANTYMISRPVLLVKRSAQSIFKVKKPKDHGHESDIMTTKQLDDVISLHPRSEYSRYPTVSFPNRRKFTRSEDSDVSLSSESSSLLYDQSQTSSASSTVVSDSPPSNSVLSGSVLSESSRTASAESLNLDSSRSLPSACVPSAVLVLPESTAHTNSFKEGFRWMVMMLMVLIIGLVTGFYFGDIKDILAFLSSYL</sequence>
<proteinExistence type="predicted"/>
<keyword evidence="2" id="KW-0472">Membrane</keyword>
<reference evidence="3" key="1">
    <citation type="submission" date="2023-06" db="EMBL/GenBank/DDBJ databases">
        <authorList>
            <consortium name="Lawrence Berkeley National Laboratory"/>
            <person name="Ahrendt S."/>
            <person name="Sahu N."/>
            <person name="Indic B."/>
            <person name="Wong-Bajracharya J."/>
            <person name="Merenyi Z."/>
            <person name="Ke H.-M."/>
            <person name="Monk M."/>
            <person name="Kocsube S."/>
            <person name="Drula E."/>
            <person name="Lipzen A."/>
            <person name="Balint B."/>
            <person name="Henrissat B."/>
            <person name="Andreopoulos B."/>
            <person name="Martin F.M."/>
            <person name="Harder C.B."/>
            <person name="Rigling D."/>
            <person name="Ford K.L."/>
            <person name="Foster G.D."/>
            <person name="Pangilinan J."/>
            <person name="Papanicolaou A."/>
            <person name="Barry K."/>
            <person name="LaButti K."/>
            <person name="Viragh M."/>
            <person name="Koriabine M."/>
            <person name="Yan M."/>
            <person name="Riley R."/>
            <person name="Champramary S."/>
            <person name="Plett K.L."/>
            <person name="Tsai I.J."/>
            <person name="Slot J."/>
            <person name="Sipos G."/>
            <person name="Plett J."/>
            <person name="Nagy L.G."/>
            <person name="Grigoriev I.V."/>
        </authorList>
    </citation>
    <scope>NUCLEOTIDE SEQUENCE</scope>
    <source>
        <strain evidence="3">FPL87.14</strain>
    </source>
</reference>
<evidence type="ECO:0000313" key="3">
    <source>
        <dbReference type="EMBL" id="KAK0439814.1"/>
    </source>
</evidence>
<dbReference type="EMBL" id="JAUEPT010000036">
    <property type="protein sequence ID" value="KAK0439814.1"/>
    <property type="molecule type" value="Genomic_DNA"/>
</dbReference>
<organism evidence="3 4">
    <name type="scientific">Armillaria borealis</name>
    <dbReference type="NCBI Taxonomy" id="47425"/>
    <lineage>
        <taxon>Eukaryota</taxon>
        <taxon>Fungi</taxon>
        <taxon>Dikarya</taxon>
        <taxon>Basidiomycota</taxon>
        <taxon>Agaricomycotina</taxon>
        <taxon>Agaricomycetes</taxon>
        <taxon>Agaricomycetidae</taxon>
        <taxon>Agaricales</taxon>
        <taxon>Marasmiineae</taxon>
        <taxon>Physalacriaceae</taxon>
        <taxon>Armillaria</taxon>
    </lineage>
</organism>
<keyword evidence="2" id="KW-0812">Transmembrane</keyword>
<feature type="region of interest" description="Disordered" evidence="1">
    <location>
        <begin position="237"/>
        <end position="256"/>
    </location>
</feature>
<dbReference type="Proteomes" id="UP001175226">
    <property type="component" value="Unassembled WGS sequence"/>
</dbReference>
<name>A0AA39JCH9_9AGAR</name>
<feature type="transmembrane region" description="Helical" evidence="2">
    <location>
        <begin position="302"/>
        <end position="323"/>
    </location>
</feature>
<keyword evidence="2" id="KW-1133">Transmembrane helix</keyword>
<gene>
    <name evidence="3" type="ORF">EV421DRAFT_825151</name>
</gene>
<evidence type="ECO:0000256" key="2">
    <source>
        <dbReference type="SAM" id="Phobius"/>
    </source>
</evidence>
<feature type="region of interest" description="Disordered" evidence="1">
    <location>
        <begin position="125"/>
        <end position="144"/>
    </location>
</feature>
<comment type="caution">
    <text evidence="3">The sequence shown here is derived from an EMBL/GenBank/DDBJ whole genome shotgun (WGS) entry which is preliminary data.</text>
</comment>
<dbReference type="AlphaFoldDB" id="A0AA39JCH9"/>
<protein>
    <submittedName>
        <fullName evidence="3">Uncharacterized protein</fullName>
    </submittedName>
</protein>